<dbReference type="SUPFAM" id="SSF51905">
    <property type="entry name" value="FAD/NAD(P)-binding domain"/>
    <property type="match status" value="1"/>
</dbReference>
<evidence type="ECO:0000256" key="3">
    <source>
        <dbReference type="ARBA" id="ARBA00023002"/>
    </source>
</evidence>
<dbReference type="Gene3D" id="3.50.50.60">
    <property type="entry name" value="FAD/NAD(P)-binding domain"/>
    <property type="match status" value="1"/>
</dbReference>
<dbReference type="GO" id="GO:0043799">
    <property type="term" value="F:glycine oxidase activity"/>
    <property type="evidence" value="ECO:0007669"/>
    <property type="project" value="UniProtKB-EC"/>
</dbReference>
<dbReference type="InterPro" id="IPR036188">
    <property type="entry name" value="FAD/NAD-bd_sf"/>
</dbReference>
<evidence type="ECO:0000313" key="6">
    <source>
        <dbReference type="Proteomes" id="UP001575181"/>
    </source>
</evidence>
<keyword evidence="2" id="KW-0784">Thiamine biosynthesis</keyword>
<dbReference type="InterPro" id="IPR012727">
    <property type="entry name" value="Gly_oxidase_ThiO"/>
</dbReference>
<dbReference type="Proteomes" id="UP001575181">
    <property type="component" value="Unassembled WGS sequence"/>
</dbReference>
<dbReference type="PANTHER" id="PTHR13847">
    <property type="entry name" value="SARCOSINE DEHYDROGENASE-RELATED"/>
    <property type="match status" value="1"/>
</dbReference>
<comment type="pathway">
    <text evidence="1">Cofactor biosynthesis; thiamine diphosphate biosynthesis.</text>
</comment>
<dbReference type="InterPro" id="IPR006076">
    <property type="entry name" value="FAD-dep_OxRdtase"/>
</dbReference>
<reference evidence="5 6" key="1">
    <citation type="submission" date="2024-08" db="EMBL/GenBank/DDBJ databases">
        <title>Whole-genome sequencing of halo(alkali)philic microorganisms from hypersaline lakes.</title>
        <authorList>
            <person name="Sorokin D.Y."/>
            <person name="Merkel A.Y."/>
            <person name="Messina E."/>
            <person name="Yakimov M."/>
        </authorList>
    </citation>
    <scope>NUCLEOTIDE SEQUENCE [LARGE SCALE GENOMIC DNA]</scope>
    <source>
        <strain evidence="5 6">Cl-TMA</strain>
    </source>
</reference>
<dbReference type="Gene3D" id="3.30.9.10">
    <property type="entry name" value="D-Amino Acid Oxidase, subunit A, domain 2"/>
    <property type="match status" value="1"/>
</dbReference>
<comment type="caution">
    <text evidence="5">The sequence shown here is derived from an EMBL/GenBank/DDBJ whole genome shotgun (WGS) entry which is preliminary data.</text>
</comment>
<dbReference type="SUPFAM" id="SSF54373">
    <property type="entry name" value="FAD-linked reductases, C-terminal domain"/>
    <property type="match status" value="1"/>
</dbReference>
<evidence type="ECO:0000256" key="2">
    <source>
        <dbReference type="ARBA" id="ARBA00022977"/>
    </source>
</evidence>
<dbReference type="EMBL" id="JBGUAW010000004">
    <property type="protein sequence ID" value="MFA9460478.1"/>
    <property type="molecule type" value="Genomic_DNA"/>
</dbReference>
<protein>
    <submittedName>
        <fullName evidence="5">Glycine oxidase ThiO</fullName>
        <ecNumber evidence="5">1.4.3.19</ecNumber>
    </submittedName>
</protein>
<dbReference type="PANTHER" id="PTHR13847:SF289">
    <property type="entry name" value="GLYCINE OXIDASE"/>
    <property type="match status" value="1"/>
</dbReference>
<sequence length="377" mass="40154">MSTFQPDTVVIGGGIIGMTTALSLSDQGQSVTVVDPGRRQGISSWAGGGILSPLYPWRHDDAVNGLARRSQQLYPDLCRRIRDRTGVDPELRSFGMLYADLPSQPPLDRERARDWAQTQGVELQELEGDALTGFEPALSPVAEHGLRLPEISWVRNPRLMRGLNRLAREAGVELMDGATVLRLRAGNNGVVEGVETDAGTVEAERVVVAAGPWSGQLLAQVGVALPVRPVKGSMLLLQGTRSLLGEVVMTGSHYLIPRADGRLLVGSTTEEAGFDSRTGLGSVRALSQAAVEMVPETANLELETFWSGLRPGSPDDRPFIGAVPGCRGLYVSTGHYRNGVVHAPASAELLAAQIAGAEPAVDPSPFAPDRELPHDAS</sequence>
<keyword evidence="3 5" id="KW-0560">Oxidoreductase</keyword>
<proteinExistence type="predicted"/>
<name>A0ABV4TVB3_9GAMM</name>
<evidence type="ECO:0000313" key="5">
    <source>
        <dbReference type="EMBL" id="MFA9460478.1"/>
    </source>
</evidence>
<keyword evidence="6" id="KW-1185">Reference proteome</keyword>
<dbReference type="NCBIfam" id="TIGR02352">
    <property type="entry name" value="thiamin_ThiO"/>
    <property type="match status" value="1"/>
</dbReference>
<dbReference type="EC" id="1.4.3.19" evidence="5"/>
<organism evidence="5 6">
    <name type="scientific">Thiohalorhabdus methylotrophus</name>
    <dbReference type="NCBI Taxonomy" id="3242694"/>
    <lineage>
        <taxon>Bacteria</taxon>
        <taxon>Pseudomonadati</taxon>
        <taxon>Pseudomonadota</taxon>
        <taxon>Gammaproteobacteria</taxon>
        <taxon>Thiohalorhabdales</taxon>
        <taxon>Thiohalorhabdaceae</taxon>
        <taxon>Thiohalorhabdus</taxon>
    </lineage>
</organism>
<accession>A0ABV4TVB3</accession>
<evidence type="ECO:0000256" key="1">
    <source>
        <dbReference type="ARBA" id="ARBA00004948"/>
    </source>
</evidence>
<feature type="domain" description="FAD dependent oxidoreductase" evidence="4">
    <location>
        <begin position="7"/>
        <end position="352"/>
    </location>
</feature>
<dbReference type="Pfam" id="PF01266">
    <property type="entry name" value="DAO"/>
    <property type="match status" value="1"/>
</dbReference>
<gene>
    <name evidence="5" type="primary">thiO</name>
    <name evidence="5" type="ORF">ACERLL_06510</name>
</gene>
<dbReference type="RefSeq" id="WP_373655263.1">
    <property type="nucleotide sequence ID" value="NZ_JBGUAW010000004.1"/>
</dbReference>
<evidence type="ECO:0000259" key="4">
    <source>
        <dbReference type="Pfam" id="PF01266"/>
    </source>
</evidence>